<protein>
    <recommendedName>
        <fullName evidence="3">DDE Tnp4 domain-containing protein</fullName>
    </recommendedName>
</protein>
<sequence length="104" mass="11793">MNQEVLQPVYLAAPKEVKWKQIASEFSKQWHMPNCIGGMDGKHIAIKAPNDSGSAYFNYKKHHSIGLFAVCHANYMFTHVNIGSYGSQSDGGILRVYIWTKFEK</sequence>
<keyword evidence="2" id="KW-0479">Metal-binding</keyword>
<evidence type="ECO:0000256" key="1">
    <source>
        <dbReference type="ARBA" id="ARBA00001968"/>
    </source>
</evidence>
<dbReference type="InterPro" id="IPR027806">
    <property type="entry name" value="HARBI1_dom"/>
</dbReference>
<keyword evidence="5" id="KW-1185">Reference proteome</keyword>
<dbReference type="Pfam" id="PF13359">
    <property type="entry name" value="DDE_Tnp_4"/>
    <property type="match status" value="1"/>
</dbReference>
<evidence type="ECO:0000256" key="2">
    <source>
        <dbReference type="ARBA" id="ARBA00022723"/>
    </source>
</evidence>
<comment type="cofactor">
    <cofactor evidence="1">
        <name>a divalent metal cation</name>
        <dbReference type="ChEBI" id="CHEBI:60240"/>
    </cofactor>
</comment>
<evidence type="ECO:0000259" key="3">
    <source>
        <dbReference type="Pfam" id="PF13359"/>
    </source>
</evidence>
<accession>A0AAV8ZSK3</accession>
<dbReference type="AlphaFoldDB" id="A0AAV8ZSK3"/>
<dbReference type="GO" id="GO:0046872">
    <property type="term" value="F:metal ion binding"/>
    <property type="evidence" value="ECO:0007669"/>
    <property type="project" value="UniProtKB-KW"/>
</dbReference>
<dbReference type="Proteomes" id="UP001162156">
    <property type="component" value="Unassembled WGS sequence"/>
</dbReference>
<feature type="domain" description="DDE Tnp4" evidence="3">
    <location>
        <begin position="39"/>
        <end position="95"/>
    </location>
</feature>
<dbReference type="EMBL" id="JANEYF010000465">
    <property type="protein sequence ID" value="KAJ8969774.1"/>
    <property type="molecule type" value="Genomic_DNA"/>
</dbReference>
<reference evidence="4" key="1">
    <citation type="journal article" date="2023" name="Insect Mol. Biol.">
        <title>Genome sequencing provides insights into the evolution of gene families encoding plant cell wall-degrading enzymes in longhorned beetles.</title>
        <authorList>
            <person name="Shin N.R."/>
            <person name="Okamura Y."/>
            <person name="Kirsch R."/>
            <person name="Pauchet Y."/>
        </authorList>
    </citation>
    <scope>NUCLEOTIDE SEQUENCE</scope>
    <source>
        <strain evidence="4">RBIC_L_NR</strain>
    </source>
</reference>
<organism evidence="4 5">
    <name type="scientific">Rhamnusium bicolor</name>
    <dbReference type="NCBI Taxonomy" id="1586634"/>
    <lineage>
        <taxon>Eukaryota</taxon>
        <taxon>Metazoa</taxon>
        <taxon>Ecdysozoa</taxon>
        <taxon>Arthropoda</taxon>
        <taxon>Hexapoda</taxon>
        <taxon>Insecta</taxon>
        <taxon>Pterygota</taxon>
        <taxon>Neoptera</taxon>
        <taxon>Endopterygota</taxon>
        <taxon>Coleoptera</taxon>
        <taxon>Polyphaga</taxon>
        <taxon>Cucujiformia</taxon>
        <taxon>Chrysomeloidea</taxon>
        <taxon>Cerambycidae</taxon>
        <taxon>Lepturinae</taxon>
        <taxon>Rhagiini</taxon>
        <taxon>Rhamnusium</taxon>
    </lineage>
</organism>
<comment type="caution">
    <text evidence="4">The sequence shown here is derived from an EMBL/GenBank/DDBJ whole genome shotgun (WGS) entry which is preliminary data.</text>
</comment>
<evidence type="ECO:0000313" key="5">
    <source>
        <dbReference type="Proteomes" id="UP001162156"/>
    </source>
</evidence>
<evidence type="ECO:0000313" key="4">
    <source>
        <dbReference type="EMBL" id="KAJ8969774.1"/>
    </source>
</evidence>
<proteinExistence type="predicted"/>
<name>A0AAV8ZSK3_9CUCU</name>
<gene>
    <name evidence="4" type="ORF">NQ314_001611</name>
</gene>